<dbReference type="InterPro" id="IPR058752">
    <property type="entry name" value="RDRP_C_head"/>
</dbReference>
<dbReference type="InterPro" id="IPR007855">
    <property type="entry name" value="RDRP"/>
</dbReference>
<dbReference type="GO" id="GO:0003968">
    <property type="term" value="F:RNA-directed RNA polymerase activity"/>
    <property type="evidence" value="ECO:0007669"/>
    <property type="project" value="UniProtKB-KW"/>
</dbReference>
<keyword evidence="13" id="KW-1185">Reference proteome</keyword>
<feature type="domain" description="RDRP core" evidence="10">
    <location>
        <begin position="429"/>
        <end position="983"/>
    </location>
</feature>
<dbReference type="STRING" id="4846.A0A367KTJ5"/>
<keyword evidence="4 8" id="KW-0548">Nucleotidyltransferase</keyword>
<keyword evidence="6" id="KW-0943">RNA-mediated gene silencing</keyword>
<dbReference type="AlphaFoldDB" id="A0A367KTJ5"/>
<dbReference type="OrthoDB" id="6513042at2759"/>
<reference evidence="12 13" key="1">
    <citation type="journal article" date="2018" name="G3 (Bethesda)">
        <title>Phylogenetic and Phylogenomic Definition of Rhizopus Species.</title>
        <authorList>
            <person name="Gryganskyi A.P."/>
            <person name="Golan J."/>
            <person name="Dolatabadi S."/>
            <person name="Mondo S."/>
            <person name="Robb S."/>
            <person name="Idnurm A."/>
            <person name="Muszewska A."/>
            <person name="Steczkiewicz K."/>
            <person name="Masonjones S."/>
            <person name="Liao H.L."/>
            <person name="Gajdeczka M.T."/>
            <person name="Anike F."/>
            <person name="Vuek A."/>
            <person name="Anishchenko I.M."/>
            <person name="Voigt K."/>
            <person name="de Hoog G.S."/>
            <person name="Smith M.E."/>
            <person name="Heitman J."/>
            <person name="Vilgalys R."/>
            <person name="Stajich J.E."/>
        </authorList>
    </citation>
    <scope>NUCLEOTIDE SEQUENCE [LARGE SCALE GENOMIC DNA]</scope>
    <source>
        <strain evidence="12 13">LSU 92-RS-03</strain>
    </source>
</reference>
<evidence type="ECO:0000256" key="5">
    <source>
        <dbReference type="ARBA" id="ARBA00022884"/>
    </source>
</evidence>
<dbReference type="InterPro" id="IPR012677">
    <property type="entry name" value="Nucleotide-bd_a/b_plait_sf"/>
</dbReference>
<keyword evidence="2 8" id="KW-0696">RNA-directed RNA polymerase</keyword>
<dbReference type="Pfam" id="PF26253">
    <property type="entry name" value="RdRP_head"/>
    <property type="match status" value="1"/>
</dbReference>
<organism evidence="12 13">
    <name type="scientific">Rhizopus stolonifer</name>
    <name type="common">Rhizopus nigricans</name>
    <dbReference type="NCBI Taxonomy" id="4846"/>
    <lineage>
        <taxon>Eukaryota</taxon>
        <taxon>Fungi</taxon>
        <taxon>Fungi incertae sedis</taxon>
        <taxon>Mucoromycota</taxon>
        <taxon>Mucoromycotina</taxon>
        <taxon>Mucoromycetes</taxon>
        <taxon>Mucorales</taxon>
        <taxon>Mucorineae</taxon>
        <taxon>Rhizopodaceae</taxon>
        <taxon>Rhizopus</taxon>
    </lineage>
</organism>
<dbReference type="Gene3D" id="3.30.70.330">
    <property type="match status" value="1"/>
</dbReference>
<evidence type="ECO:0000256" key="6">
    <source>
        <dbReference type="ARBA" id="ARBA00023158"/>
    </source>
</evidence>
<dbReference type="SUPFAM" id="SSF54928">
    <property type="entry name" value="RNA-binding domain, RBD"/>
    <property type="match status" value="1"/>
</dbReference>
<dbReference type="PANTHER" id="PTHR23079">
    <property type="entry name" value="RNA-DEPENDENT RNA POLYMERASE"/>
    <property type="match status" value="1"/>
</dbReference>
<dbReference type="Proteomes" id="UP000253551">
    <property type="component" value="Unassembled WGS sequence"/>
</dbReference>
<dbReference type="GO" id="GO:0030422">
    <property type="term" value="P:siRNA processing"/>
    <property type="evidence" value="ECO:0007669"/>
    <property type="project" value="TreeGrafter"/>
</dbReference>
<feature type="compositionally biased region" description="Polar residues" evidence="9">
    <location>
        <begin position="1"/>
        <end position="17"/>
    </location>
</feature>
<comment type="similarity">
    <text evidence="1 8">Belongs to the RdRP family.</text>
</comment>
<evidence type="ECO:0000256" key="3">
    <source>
        <dbReference type="ARBA" id="ARBA00022679"/>
    </source>
</evidence>
<evidence type="ECO:0000313" key="12">
    <source>
        <dbReference type="EMBL" id="RCI05533.1"/>
    </source>
</evidence>
<feature type="domain" description="RDRP C-terminal head" evidence="11">
    <location>
        <begin position="1001"/>
        <end position="1151"/>
    </location>
</feature>
<feature type="compositionally biased region" description="Polar residues" evidence="9">
    <location>
        <begin position="1237"/>
        <end position="1261"/>
    </location>
</feature>
<dbReference type="EC" id="2.7.7.48" evidence="8"/>
<dbReference type="InterPro" id="IPR057596">
    <property type="entry name" value="RDRP_core"/>
</dbReference>
<evidence type="ECO:0000256" key="8">
    <source>
        <dbReference type="RuleBase" id="RU363098"/>
    </source>
</evidence>
<comment type="catalytic activity">
    <reaction evidence="7 8">
        <text>RNA(n) + a ribonucleoside 5'-triphosphate = RNA(n+1) + diphosphate</text>
        <dbReference type="Rhea" id="RHEA:21248"/>
        <dbReference type="Rhea" id="RHEA-COMP:14527"/>
        <dbReference type="Rhea" id="RHEA-COMP:17342"/>
        <dbReference type="ChEBI" id="CHEBI:33019"/>
        <dbReference type="ChEBI" id="CHEBI:61557"/>
        <dbReference type="ChEBI" id="CHEBI:140395"/>
        <dbReference type="EC" id="2.7.7.48"/>
    </reaction>
</comment>
<keyword evidence="3 8" id="KW-0808">Transferase</keyword>
<evidence type="ECO:0000256" key="2">
    <source>
        <dbReference type="ARBA" id="ARBA00022484"/>
    </source>
</evidence>
<dbReference type="PANTHER" id="PTHR23079:SF55">
    <property type="entry name" value="RNA-DIRECTED RNA POLYMERASE"/>
    <property type="match status" value="1"/>
</dbReference>
<keyword evidence="5 8" id="KW-0694">RNA-binding</keyword>
<evidence type="ECO:0000259" key="10">
    <source>
        <dbReference type="Pfam" id="PF05183"/>
    </source>
</evidence>
<dbReference type="InterPro" id="IPR035979">
    <property type="entry name" value="RBD_domain_sf"/>
</dbReference>
<name>A0A367KTJ5_RHIST</name>
<protein>
    <recommendedName>
        <fullName evidence="8">RNA-dependent RNA polymerase</fullName>
        <ecNumber evidence="8">2.7.7.48</ecNumber>
    </recommendedName>
</protein>
<accession>A0A367KTJ5</accession>
<dbReference type="GO" id="GO:0031380">
    <property type="term" value="C:nuclear RNA-directed RNA polymerase complex"/>
    <property type="evidence" value="ECO:0007669"/>
    <property type="project" value="TreeGrafter"/>
</dbReference>
<feature type="region of interest" description="Disordered" evidence="9">
    <location>
        <begin position="1237"/>
        <end position="1264"/>
    </location>
</feature>
<sequence>MNGRNRQLNGQRKNQNSRPPQRPLQRPREQRDSRNSRDSRDSKEPRDYKYLIVENLNKQTNASTLFDYFMRFVQVENAILNTNEDTEALDGTATITFRQIPRGSDREALARKHTIDGKVVTAEFAKDRNGSQQRFTEASNLFAQKLSLGNFISMKHFVEQWSTTTHVKYRVVYSRHSVDIYFTHLDVDYRMAYDFKEVQGDMIVEKEGNRTMFTISLKYPPRYWRRNEEVTETKTKKSAVGWERVSVIPLEITDKPETRLKEPILPMPRENSVKIGVWTVLRITFSPPPRNVVIFNNEMEKAADFNLVPRELNKMKPCIKVTNARELPPPLTHLNRLQYRFDFNVLYSLESVLSYNYINEYNIDADFYATIKELDPSVVCGILDLITLNKKRVWDPMTTFKGIWNQMELKVCQPRKIPNHCAMLRKVIITPSTIFIQPPNMETTNRVVRHYKEHTDRFMRVQFMDEGLDRISAARSKTTNESIYNRIYDVLKRGIQIGDRTYEFLAFSSSQLREHGCWFFASTPDLTPDMIRSWMGVFSHEKVVAKHAVRMGQCFSSTRPICHLEEDEVDYIEDVVHNKFTFSDGVGRIAPSLADEVAAQMDIRTIPSAFQFRLGGAKGVLTVDNKLAESKVKIALRPSQIKFESKHLTLEVIRTSTYIHGYLNRQAITLLSALDVKDEVFLELMANMLRDIDKILVRPEEAIRVLLSNTDEAGTAPMMATIIQAGFLERGDPYIKNLLNLFRVSILKDLKKKAKIIVPQAAFLLGVMDETGTLEDGEVFVQVWDTSNNGTINQVITGECVVFRNPCFHPGDIREVKAVDRPELRHLVNVIVFASKGFRDIPSMCSGGDLDGDDYTIIWDPKLVPPRKNYPPMDYSAPEPRLVEDVKIRDIQRFFVNYINNDNLGQIANAHLATADLSASGAMDGRCIKLAQLHSEAVDFPKSGKPAILDEDLIVRIFPDFMQKKDKESYESKKVLGHIFRSIDKSDYKDYMTKLTDEAEYDTRMYVSGMDYYIGEARELRRDYNRNLLGLMNQNGVQTEAEIASGYIIKWLKKGKSKTRYEQHDSTMRAVKSFKSSWRKEFEKEFLDDTRKTVDSSYRSSIDAKAAAWYYVTYHPEERQRDFSEQGGFFSFAWVVFDYICEVAKKNKHRTPDPTFSLPVPESVIEEQYERRMTSKRLMMNENGDDEEKDVPTEVLIAEEDSEYDSDFSESENTIYGANTAMFTFNQSELRRAVQELNQDSNQGNTNAYQKPANAGSSSQPIVKADASMEDLMKVFK</sequence>
<comment type="caution">
    <text evidence="12">The sequence shown here is derived from an EMBL/GenBank/DDBJ whole genome shotgun (WGS) entry which is preliminary data.</text>
</comment>
<evidence type="ECO:0000259" key="11">
    <source>
        <dbReference type="Pfam" id="PF26253"/>
    </source>
</evidence>
<dbReference type="Pfam" id="PF05183">
    <property type="entry name" value="RdRP"/>
    <property type="match status" value="1"/>
</dbReference>
<dbReference type="EMBL" id="PJQM01000364">
    <property type="protein sequence ID" value="RCI05533.1"/>
    <property type="molecule type" value="Genomic_DNA"/>
</dbReference>
<evidence type="ECO:0000313" key="13">
    <source>
        <dbReference type="Proteomes" id="UP000253551"/>
    </source>
</evidence>
<evidence type="ECO:0000256" key="7">
    <source>
        <dbReference type="ARBA" id="ARBA00048744"/>
    </source>
</evidence>
<gene>
    <name evidence="12" type="ORF">CU098_010115</name>
</gene>
<evidence type="ECO:0000256" key="9">
    <source>
        <dbReference type="SAM" id="MobiDB-lite"/>
    </source>
</evidence>
<dbReference type="GO" id="GO:0003723">
    <property type="term" value="F:RNA binding"/>
    <property type="evidence" value="ECO:0007669"/>
    <property type="project" value="UniProtKB-KW"/>
</dbReference>
<evidence type="ECO:0000256" key="1">
    <source>
        <dbReference type="ARBA" id="ARBA00005762"/>
    </source>
</evidence>
<evidence type="ECO:0000256" key="4">
    <source>
        <dbReference type="ARBA" id="ARBA00022695"/>
    </source>
</evidence>
<proteinExistence type="inferred from homology"/>
<feature type="region of interest" description="Disordered" evidence="9">
    <location>
        <begin position="1"/>
        <end position="46"/>
    </location>
</feature>
<feature type="compositionally biased region" description="Basic and acidic residues" evidence="9">
    <location>
        <begin position="26"/>
        <end position="46"/>
    </location>
</feature>